<sequence>MNTFGAGIVKTLARCLAEGSLLYSSYRAMSQDV</sequence>
<evidence type="ECO:0000313" key="3">
    <source>
        <dbReference type="RGD" id="2950"/>
    </source>
</evidence>
<organism evidence="1 2">
    <name type="scientific">Rattus norvegicus</name>
    <name type="common">Rat</name>
    <dbReference type="NCBI Taxonomy" id="10116"/>
    <lineage>
        <taxon>Eukaryota</taxon>
        <taxon>Metazoa</taxon>
        <taxon>Chordata</taxon>
        <taxon>Craniata</taxon>
        <taxon>Vertebrata</taxon>
        <taxon>Euteleostomi</taxon>
        <taxon>Mammalia</taxon>
        <taxon>Eutheria</taxon>
        <taxon>Euarchontoglires</taxon>
        <taxon>Glires</taxon>
        <taxon>Rodentia</taxon>
        <taxon>Myomorpha</taxon>
        <taxon>Muroidea</taxon>
        <taxon>Muridae</taxon>
        <taxon>Murinae</taxon>
        <taxon>Rattus</taxon>
    </lineage>
</organism>
<gene>
    <name evidence="1 3" type="primary">Kcna2</name>
    <name evidence="1" type="ORF">rCG_28431</name>
</gene>
<accession>A6HUS4</accession>
<dbReference type="AlphaFoldDB" id="A6HUS4"/>
<name>A6HUS4_RAT</name>
<protein>
    <submittedName>
        <fullName evidence="1">Potassium voltage-gated channel, shaker-related subfamily, member 2, isoform CRA_a</fullName>
    </submittedName>
</protein>
<evidence type="ECO:0000313" key="1">
    <source>
        <dbReference type="EMBL" id="EDL81860.1"/>
    </source>
</evidence>
<dbReference type="EMBL" id="CH473952">
    <property type="protein sequence ID" value="EDL81860.1"/>
    <property type="molecule type" value="Genomic_DNA"/>
</dbReference>
<evidence type="ECO:0000313" key="2">
    <source>
        <dbReference type="Proteomes" id="UP000234681"/>
    </source>
</evidence>
<proteinExistence type="predicted"/>
<feature type="non-terminal residue" evidence="1">
    <location>
        <position position="33"/>
    </location>
</feature>
<dbReference type="Proteomes" id="UP000234681">
    <property type="component" value="Chromosome 2"/>
</dbReference>
<dbReference type="RGD" id="2950">
    <property type="gene designation" value="Kcna2"/>
</dbReference>
<reference evidence="2" key="1">
    <citation type="submission" date="2005-09" db="EMBL/GenBank/DDBJ databases">
        <authorList>
            <person name="Mural R.J."/>
            <person name="Li P.W."/>
            <person name="Adams M.D."/>
            <person name="Amanatides P.G."/>
            <person name="Baden-Tillson H."/>
            <person name="Barnstead M."/>
            <person name="Chin S.H."/>
            <person name="Dew I."/>
            <person name="Evans C.A."/>
            <person name="Ferriera S."/>
            <person name="Flanigan M."/>
            <person name="Fosler C."/>
            <person name="Glodek A."/>
            <person name="Gu Z."/>
            <person name="Holt R.A."/>
            <person name="Jennings D."/>
            <person name="Kraft C.L."/>
            <person name="Lu F."/>
            <person name="Nguyen T."/>
            <person name="Nusskern D.R."/>
            <person name="Pfannkoch C.M."/>
            <person name="Sitter C."/>
            <person name="Sutton G.G."/>
            <person name="Venter J.C."/>
            <person name="Wang Z."/>
            <person name="Woodage T."/>
            <person name="Zheng X.H."/>
            <person name="Zhong F."/>
        </authorList>
    </citation>
    <scope>NUCLEOTIDE SEQUENCE [LARGE SCALE GENOMIC DNA]</scope>
    <source>
        <strain>BN</strain>
        <strain evidence="2">Sprague-Dawley</strain>
    </source>
</reference>